<proteinExistence type="predicted"/>
<evidence type="ECO:0000313" key="3">
    <source>
        <dbReference type="Proteomes" id="UP001054945"/>
    </source>
</evidence>
<accession>A0AAV4NQG8</accession>
<gene>
    <name evidence="2" type="ORF">CEXT_271881</name>
</gene>
<comment type="caution">
    <text evidence="2">The sequence shown here is derived from an EMBL/GenBank/DDBJ whole genome shotgun (WGS) entry which is preliminary data.</text>
</comment>
<protein>
    <submittedName>
        <fullName evidence="2">Uncharacterized protein</fullName>
    </submittedName>
</protein>
<dbReference type="AlphaFoldDB" id="A0AAV4NQG8"/>
<name>A0AAV4NQG8_CAEEX</name>
<keyword evidence="3" id="KW-1185">Reference proteome</keyword>
<evidence type="ECO:0000313" key="2">
    <source>
        <dbReference type="EMBL" id="GIX85931.1"/>
    </source>
</evidence>
<feature type="compositionally biased region" description="Basic and acidic residues" evidence="1">
    <location>
        <begin position="8"/>
        <end position="39"/>
    </location>
</feature>
<feature type="region of interest" description="Disordered" evidence="1">
    <location>
        <begin position="1"/>
        <end position="61"/>
    </location>
</feature>
<evidence type="ECO:0000256" key="1">
    <source>
        <dbReference type="SAM" id="MobiDB-lite"/>
    </source>
</evidence>
<dbReference type="Proteomes" id="UP001054945">
    <property type="component" value="Unassembled WGS sequence"/>
</dbReference>
<sequence length="73" mass="8752">MKQKIIWGRKEEASASTHPVKEDKEFKQSRGREELQSSKEHRRTGTNVEKVSKDRPNGKKNLRCFSRHQWRIF</sequence>
<organism evidence="2 3">
    <name type="scientific">Caerostris extrusa</name>
    <name type="common">Bark spider</name>
    <name type="synonym">Caerostris bankana</name>
    <dbReference type="NCBI Taxonomy" id="172846"/>
    <lineage>
        <taxon>Eukaryota</taxon>
        <taxon>Metazoa</taxon>
        <taxon>Ecdysozoa</taxon>
        <taxon>Arthropoda</taxon>
        <taxon>Chelicerata</taxon>
        <taxon>Arachnida</taxon>
        <taxon>Araneae</taxon>
        <taxon>Araneomorphae</taxon>
        <taxon>Entelegynae</taxon>
        <taxon>Araneoidea</taxon>
        <taxon>Araneidae</taxon>
        <taxon>Caerostris</taxon>
    </lineage>
</organism>
<dbReference type="EMBL" id="BPLR01021106">
    <property type="protein sequence ID" value="GIX85931.1"/>
    <property type="molecule type" value="Genomic_DNA"/>
</dbReference>
<reference evidence="2 3" key="1">
    <citation type="submission" date="2021-06" db="EMBL/GenBank/DDBJ databases">
        <title>Caerostris extrusa draft genome.</title>
        <authorList>
            <person name="Kono N."/>
            <person name="Arakawa K."/>
        </authorList>
    </citation>
    <scope>NUCLEOTIDE SEQUENCE [LARGE SCALE GENOMIC DNA]</scope>
</reference>